<dbReference type="Proteomes" id="UP000824089">
    <property type="component" value="Unassembled WGS sequence"/>
</dbReference>
<dbReference type="Gene3D" id="1.10.1060.10">
    <property type="entry name" value="Alpha-helical ferredoxin"/>
    <property type="match status" value="1"/>
</dbReference>
<accession>A0A9D1LB59</accession>
<reference evidence="5" key="2">
    <citation type="journal article" date="2021" name="PeerJ">
        <title>Extensive microbial diversity within the chicken gut microbiome revealed by metagenomics and culture.</title>
        <authorList>
            <person name="Gilroy R."/>
            <person name="Ravi A."/>
            <person name="Getino M."/>
            <person name="Pursley I."/>
            <person name="Horton D.L."/>
            <person name="Alikhan N.F."/>
            <person name="Baker D."/>
            <person name="Gharbi K."/>
            <person name="Hall N."/>
            <person name="Watson M."/>
            <person name="Adriaenssens E.M."/>
            <person name="Foster-Nyarko E."/>
            <person name="Jarju S."/>
            <person name="Secka A."/>
            <person name="Antonio M."/>
            <person name="Oren A."/>
            <person name="Chaudhuri R.R."/>
            <person name="La Ragione R."/>
            <person name="Hildebrand F."/>
            <person name="Pallen M.J."/>
        </authorList>
    </citation>
    <scope>NUCLEOTIDE SEQUENCE</scope>
    <source>
        <strain evidence="5">CHK195-4489</strain>
    </source>
</reference>
<dbReference type="AlphaFoldDB" id="A0A9D1LB59"/>
<dbReference type="EMBL" id="DVMM01000133">
    <property type="protein sequence ID" value="HIU29903.1"/>
    <property type="molecule type" value="Genomic_DNA"/>
</dbReference>
<comment type="caution">
    <text evidence="5">The sequence shown here is derived from an EMBL/GenBank/DDBJ whole genome shotgun (WGS) entry which is preliminary data.</text>
</comment>
<dbReference type="SUPFAM" id="SSF46548">
    <property type="entry name" value="alpha-helical ferredoxin"/>
    <property type="match status" value="1"/>
</dbReference>
<dbReference type="GO" id="GO:0046872">
    <property type="term" value="F:metal ion binding"/>
    <property type="evidence" value="ECO:0007669"/>
    <property type="project" value="UniProtKB-KW"/>
</dbReference>
<keyword evidence="3" id="KW-0411">Iron-sulfur</keyword>
<organism evidence="5 6">
    <name type="scientific">Candidatus Egerieisoma faecipullorum</name>
    <dbReference type="NCBI Taxonomy" id="2840963"/>
    <lineage>
        <taxon>Bacteria</taxon>
        <taxon>Bacillati</taxon>
        <taxon>Bacillota</taxon>
        <taxon>Clostridia</taxon>
        <taxon>Eubacteriales</taxon>
        <taxon>Clostridiaceae</taxon>
        <taxon>Clostridiaceae incertae sedis</taxon>
        <taxon>Candidatus Egerieisoma</taxon>
    </lineage>
</organism>
<feature type="domain" description="4Fe-4S ferredoxin-type" evidence="4">
    <location>
        <begin position="257"/>
        <end position="287"/>
    </location>
</feature>
<sequence>MQRISEEILSKCRSLLEDGTADRVLAWESGEFCYDVTPAVFTKETLDNMIYDDFCAANQSKYCIAESKKDGKIVALLKPCDTYSFNQLLKEHRIRRENVFVLGVPCSGKVDPQAARALGIKGITAAKIEGDQVVFETLYGEKTCAKKDVLFEKCKACKGKKHMIYDALSNEADEPEEAVPNQDFGSRFAYIENLEHLSAEERFAFWRNELSRCIRCNACRNICPACSCVQCVFDNPKSGVASKANTDEFEENLFHIIRAFHVAGRCTDCGECTRVCPQNIPLHLLNRKFIKDINELYGEYQAGADITIEAPLTSYTKQDAEPSIVYEKGGKK</sequence>
<evidence type="ECO:0000256" key="1">
    <source>
        <dbReference type="ARBA" id="ARBA00022723"/>
    </source>
</evidence>
<dbReference type="GO" id="GO:0051536">
    <property type="term" value="F:iron-sulfur cluster binding"/>
    <property type="evidence" value="ECO:0007669"/>
    <property type="project" value="UniProtKB-KW"/>
</dbReference>
<dbReference type="InterPro" id="IPR009051">
    <property type="entry name" value="Helical_ferredxn"/>
</dbReference>
<keyword evidence="1" id="KW-0479">Metal-binding</keyword>
<feature type="domain" description="4Fe-4S ferredoxin-type" evidence="4">
    <location>
        <begin position="203"/>
        <end position="234"/>
    </location>
</feature>
<dbReference type="InterPro" id="IPR017896">
    <property type="entry name" value="4Fe4S_Fe-S-bd"/>
</dbReference>
<reference evidence="5" key="1">
    <citation type="submission" date="2020-10" db="EMBL/GenBank/DDBJ databases">
        <authorList>
            <person name="Gilroy R."/>
        </authorList>
    </citation>
    <scope>NUCLEOTIDE SEQUENCE</scope>
    <source>
        <strain evidence="5">CHK195-4489</strain>
    </source>
</reference>
<evidence type="ECO:0000313" key="6">
    <source>
        <dbReference type="Proteomes" id="UP000824089"/>
    </source>
</evidence>
<evidence type="ECO:0000256" key="3">
    <source>
        <dbReference type="ARBA" id="ARBA00023014"/>
    </source>
</evidence>
<dbReference type="Pfam" id="PF13183">
    <property type="entry name" value="Fer4_8"/>
    <property type="match status" value="1"/>
</dbReference>
<evidence type="ECO:0000313" key="5">
    <source>
        <dbReference type="EMBL" id="HIU29903.1"/>
    </source>
</evidence>
<evidence type="ECO:0000259" key="4">
    <source>
        <dbReference type="PROSITE" id="PS51379"/>
    </source>
</evidence>
<protein>
    <submittedName>
        <fullName evidence="5">4Fe-4S dicluster domain-containing protein</fullName>
    </submittedName>
</protein>
<name>A0A9D1LB59_9CLOT</name>
<dbReference type="PROSITE" id="PS51379">
    <property type="entry name" value="4FE4S_FER_2"/>
    <property type="match status" value="2"/>
</dbReference>
<dbReference type="InterPro" id="IPR017900">
    <property type="entry name" value="4Fe4S_Fe_S_CS"/>
</dbReference>
<evidence type="ECO:0000256" key="2">
    <source>
        <dbReference type="ARBA" id="ARBA00023004"/>
    </source>
</evidence>
<gene>
    <name evidence="5" type="ORF">IAD50_06375</name>
</gene>
<keyword evidence="2" id="KW-0408">Iron</keyword>
<proteinExistence type="predicted"/>
<dbReference type="PROSITE" id="PS00198">
    <property type="entry name" value="4FE4S_FER_1"/>
    <property type="match status" value="2"/>
</dbReference>